<evidence type="ECO:0000313" key="4">
    <source>
        <dbReference type="Proteomes" id="UP000249799"/>
    </source>
</evidence>
<protein>
    <recommendedName>
        <fullName evidence="5">Glycosyltransferase RgtA/B/C/D-like domain-containing protein</fullName>
    </recommendedName>
</protein>
<feature type="chain" id="PRO_5016465323" description="Glycosyltransferase RgtA/B/C/D-like domain-containing protein" evidence="2">
    <location>
        <begin position="25"/>
        <end position="315"/>
    </location>
</feature>
<accession>A0A2Z4FHF7</accession>
<dbReference type="EMBL" id="CP030032">
    <property type="protein sequence ID" value="AWV88086.1"/>
    <property type="molecule type" value="Genomic_DNA"/>
</dbReference>
<reference evidence="3 4" key="1">
    <citation type="submission" date="2018-06" db="EMBL/GenBank/DDBJ databases">
        <title>Lujinxingia sediminis gen. nov. sp. nov., a new facultative anaerobic member of the class Deltaproteobacteria, and proposal of Lujinxingaceae fam. nov.</title>
        <authorList>
            <person name="Guo L.-Y."/>
            <person name="Li C.-M."/>
            <person name="Wang S."/>
            <person name="Du Z.-J."/>
        </authorList>
    </citation>
    <scope>NUCLEOTIDE SEQUENCE [LARGE SCALE GENOMIC DNA]</scope>
    <source>
        <strain evidence="3 4">FA350</strain>
    </source>
</reference>
<evidence type="ECO:0000313" key="3">
    <source>
        <dbReference type="EMBL" id="AWV88086.1"/>
    </source>
</evidence>
<feature type="signal peptide" evidence="2">
    <location>
        <begin position="1"/>
        <end position="24"/>
    </location>
</feature>
<keyword evidence="2" id="KW-0732">Signal</keyword>
<feature type="transmembrane region" description="Helical" evidence="1">
    <location>
        <begin position="263"/>
        <end position="285"/>
    </location>
</feature>
<evidence type="ECO:0008006" key="5">
    <source>
        <dbReference type="Google" id="ProtNLM"/>
    </source>
</evidence>
<dbReference type="OrthoDB" id="5495407at2"/>
<keyword evidence="1" id="KW-0472">Membrane</keyword>
<feature type="transmembrane region" description="Helical" evidence="1">
    <location>
        <begin position="226"/>
        <end position="243"/>
    </location>
</feature>
<feature type="transmembrane region" description="Helical" evidence="1">
    <location>
        <begin position="126"/>
        <end position="146"/>
    </location>
</feature>
<feature type="transmembrane region" description="Helical" evidence="1">
    <location>
        <begin position="166"/>
        <end position="189"/>
    </location>
</feature>
<keyword evidence="1" id="KW-0812">Transmembrane</keyword>
<feature type="transmembrane region" description="Helical" evidence="1">
    <location>
        <begin position="297"/>
        <end position="314"/>
    </location>
</feature>
<proteinExistence type="predicted"/>
<dbReference type="AlphaFoldDB" id="A0A2Z4FHF7"/>
<keyword evidence="4" id="KW-1185">Reference proteome</keyword>
<dbReference type="Proteomes" id="UP000249799">
    <property type="component" value="Chromosome"/>
</dbReference>
<keyword evidence="1" id="KW-1133">Transmembrane helix</keyword>
<name>A0A2Z4FHF7_9DELT</name>
<sequence>MAWFVTRSVLWIAAALAGVSPMLAAEDFSSFAGGSPGWSLLVHTVGLCGDYAPQVLAGLGELSLLAGCVAVYRFVRRDQLPQTAESATWLWAASPAMIFTIPAGDWTFAIALAAVALMALGESRHILAGITLAAAMWFRPEAILLWPGVAFLGWQYYQPSKHHSMSIWAATLGPLVAFILMVLTAIGMAGRYGVSIRTLQGPSEWRHGFDWQSAPMEMIATHSADLFLLAAIVVCLVMVVGYFRQVPKSWPLLALPCLAWPLLYQPPTAAIAMMLFALPFFGYLARAAADPVAERPLLTASLGALLLMMLSRGVF</sequence>
<evidence type="ECO:0000256" key="1">
    <source>
        <dbReference type="SAM" id="Phobius"/>
    </source>
</evidence>
<evidence type="ECO:0000256" key="2">
    <source>
        <dbReference type="SAM" id="SignalP"/>
    </source>
</evidence>
<dbReference type="KEGG" id="bsed:DN745_01550"/>
<feature type="transmembrane region" description="Helical" evidence="1">
    <location>
        <begin position="96"/>
        <end position="119"/>
    </location>
</feature>
<gene>
    <name evidence="3" type="ORF">DN745_01550</name>
</gene>
<organism evidence="3 4">
    <name type="scientific">Bradymonas sediminis</name>
    <dbReference type="NCBI Taxonomy" id="1548548"/>
    <lineage>
        <taxon>Bacteria</taxon>
        <taxon>Deltaproteobacteria</taxon>
        <taxon>Bradymonadales</taxon>
        <taxon>Bradymonadaceae</taxon>
        <taxon>Bradymonas</taxon>
    </lineage>
</organism>